<feature type="region of interest" description="Disordered" evidence="1">
    <location>
        <begin position="85"/>
        <end position="118"/>
    </location>
</feature>
<dbReference type="EMBL" id="BSYR01000024">
    <property type="protein sequence ID" value="GMI90906.1"/>
    <property type="molecule type" value="Genomic_DNA"/>
</dbReference>
<dbReference type="Proteomes" id="UP001165190">
    <property type="component" value="Unassembled WGS sequence"/>
</dbReference>
<dbReference type="PANTHER" id="PTHR31755:SF3">
    <property type="entry name" value="EXOCYST COMPLEX COMPONENT SEC6"/>
    <property type="match status" value="1"/>
</dbReference>
<dbReference type="GO" id="GO:0009535">
    <property type="term" value="C:chloroplast thylakoid membrane"/>
    <property type="evidence" value="ECO:0007669"/>
    <property type="project" value="TreeGrafter"/>
</dbReference>
<evidence type="ECO:0000313" key="3">
    <source>
        <dbReference type="Proteomes" id="UP001165190"/>
    </source>
</evidence>
<evidence type="ECO:0000256" key="1">
    <source>
        <dbReference type="SAM" id="MobiDB-lite"/>
    </source>
</evidence>
<proteinExistence type="predicted"/>
<dbReference type="GO" id="GO:0009941">
    <property type="term" value="C:chloroplast envelope"/>
    <property type="evidence" value="ECO:0007669"/>
    <property type="project" value="TreeGrafter"/>
</dbReference>
<keyword evidence="3" id="KW-1185">Reference proteome</keyword>
<comment type="caution">
    <text evidence="2">The sequence shown here is derived from an EMBL/GenBank/DDBJ whole genome shotgun (WGS) entry which is preliminary data.</text>
</comment>
<dbReference type="OrthoDB" id="509361at2759"/>
<name>A0A9W7M815_HIBTR</name>
<gene>
    <name evidence="2" type="ORF">HRI_002759800</name>
</gene>
<reference evidence="2" key="1">
    <citation type="submission" date="2023-05" db="EMBL/GenBank/DDBJ databases">
        <title>Genome and transcriptome analyses reveal genes involved in the formation of fine ridges on petal epidermal cells in Hibiscus trionum.</title>
        <authorList>
            <person name="Koshimizu S."/>
            <person name="Masuda S."/>
            <person name="Ishii T."/>
            <person name="Shirasu K."/>
            <person name="Hoshino A."/>
            <person name="Arita M."/>
        </authorList>
    </citation>
    <scope>NUCLEOTIDE SEQUENCE</scope>
    <source>
        <strain evidence="2">Hamamatsu line</strain>
    </source>
</reference>
<dbReference type="PANTHER" id="PTHR31755">
    <property type="entry name" value="FOLATE RECEPTOR-LIKE"/>
    <property type="match status" value="1"/>
</dbReference>
<protein>
    <submittedName>
        <fullName evidence="2">Uncharacterized protein</fullName>
    </submittedName>
</protein>
<dbReference type="InterPro" id="IPR040320">
    <property type="entry name" value="At4g37920-like"/>
</dbReference>
<accession>A0A9W7M815</accession>
<dbReference type="AlphaFoldDB" id="A0A9W7M815"/>
<evidence type="ECO:0000313" key="2">
    <source>
        <dbReference type="EMBL" id="GMI90906.1"/>
    </source>
</evidence>
<organism evidence="2 3">
    <name type="scientific">Hibiscus trionum</name>
    <name type="common">Flower of an hour</name>
    <dbReference type="NCBI Taxonomy" id="183268"/>
    <lineage>
        <taxon>Eukaryota</taxon>
        <taxon>Viridiplantae</taxon>
        <taxon>Streptophyta</taxon>
        <taxon>Embryophyta</taxon>
        <taxon>Tracheophyta</taxon>
        <taxon>Spermatophyta</taxon>
        <taxon>Magnoliopsida</taxon>
        <taxon>eudicotyledons</taxon>
        <taxon>Gunneridae</taxon>
        <taxon>Pentapetalae</taxon>
        <taxon>rosids</taxon>
        <taxon>malvids</taxon>
        <taxon>Malvales</taxon>
        <taxon>Malvaceae</taxon>
        <taxon>Malvoideae</taxon>
        <taxon>Hibiscus</taxon>
    </lineage>
</organism>
<sequence length="446" mass="50238">MELACVSFQACSLFPVRLKYSKASSYGSSLPSLPSGKSSNSSRIRRLSSKFSTGCPALGVNQVRQRQQFSLAAVVGDKTAVSDNCDEKKVSSSNSAGSLPINDEVTRDGESESDEGSVEGLDINKMIRVCDKLIEVFLVDKPTPTDWRRLLAFSKEWNNIRPHFFQRCQDRAELEGDPGMKHKLLRLGRKLKETDEDVQRHNELLEVIKDAPLEINEIVARRRKDFTKEFFVHIHTVAESYYGNPTEQNALAKLGNTCLAAVQAYDTATENIEAINAAELKFQDIINSPSLDVACRKIDSLAEKNQLDSALVLMITKAWSAAKESDMTKDEVKDILYHLYMTARGNLQKLLPKEIRIVKYLLTIEDPEERLCALNDAFTPGEELEGIDVDNLYTTPEKLHTMMRAVVDAYNLSQEGTLLREARDLMNPKIIQKLEELIKIVEKNFM</sequence>